<protein>
    <recommendedName>
        <fullName evidence="1">Mycothiol-dependent maleylpyruvate isomerase metal-binding domain-containing protein</fullName>
    </recommendedName>
</protein>
<dbReference type="Pfam" id="PF11716">
    <property type="entry name" value="MDMPI_N"/>
    <property type="match status" value="1"/>
</dbReference>
<dbReference type="OrthoDB" id="5185819at2"/>
<dbReference type="NCBIfam" id="TIGR03083">
    <property type="entry name" value="maleylpyruvate isomerase family mycothiol-dependent enzyme"/>
    <property type="match status" value="1"/>
</dbReference>
<keyword evidence="3" id="KW-1185">Reference proteome</keyword>
<dbReference type="EMBL" id="WEGI01000002">
    <property type="protein sequence ID" value="MQY25741.1"/>
    <property type="molecule type" value="Genomic_DNA"/>
</dbReference>
<dbReference type="Gene3D" id="1.20.120.450">
    <property type="entry name" value="dinb family like domain"/>
    <property type="match status" value="1"/>
</dbReference>
<gene>
    <name evidence="2" type="ORF">NRB56_12990</name>
</gene>
<feature type="domain" description="Mycothiol-dependent maleylpyruvate isomerase metal-binding" evidence="1">
    <location>
        <begin position="12"/>
        <end position="131"/>
    </location>
</feature>
<sequence length="203" mass="21838">MAETDATLGLLERALTQLAAVIAIERDDQDELPTPCAEWSVRDLLTHVIGQDLRDFTAAARGETPGRAVPAAPLGADRLVQFRVGSEELLKVWRAADLNRPVPGPGGSTAPLRGRLDQQITESAVHTWDLAQATGARVILDDALAEHGLAWSKQLLRPEYRGPGKPFGVEVSVDAAAPAYDRLAGWFGRDPGWIPPPVGAWLT</sequence>
<reference evidence="2 3" key="1">
    <citation type="submission" date="2019-10" db="EMBL/GenBank/DDBJ databases">
        <title>Nocardia macrotermitis sp. nov. and Nocardia aurantia sp. nov., isolated from the gut of fungus growing-termite Macrotermes natalensis.</title>
        <authorList>
            <person name="Benndorf R."/>
            <person name="Schwitalla J."/>
            <person name="Martin K."/>
            <person name="De Beer W."/>
            <person name="Kaster A.-K."/>
            <person name="Vollmers J."/>
            <person name="Poulsen M."/>
            <person name="Beemelmanns C."/>
        </authorList>
    </citation>
    <scope>NUCLEOTIDE SEQUENCE [LARGE SCALE GENOMIC DNA]</scope>
    <source>
        <strain evidence="2 3">RB56</strain>
    </source>
</reference>
<dbReference type="InterPro" id="IPR017517">
    <property type="entry name" value="Maleyloyr_isom"/>
</dbReference>
<dbReference type="NCBIfam" id="TIGR03086">
    <property type="entry name" value="TIGR03086 family metal-binding protein"/>
    <property type="match status" value="1"/>
</dbReference>
<name>A0A7K0DJI8_9NOCA</name>
<proteinExistence type="predicted"/>
<organism evidence="2 3">
    <name type="scientific">Nocardia aurantia</name>
    <dbReference type="NCBI Taxonomy" id="2585199"/>
    <lineage>
        <taxon>Bacteria</taxon>
        <taxon>Bacillati</taxon>
        <taxon>Actinomycetota</taxon>
        <taxon>Actinomycetes</taxon>
        <taxon>Mycobacteriales</taxon>
        <taxon>Nocardiaceae</taxon>
        <taxon>Nocardia</taxon>
    </lineage>
</organism>
<evidence type="ECO:0000313" key="2">
    <source>
        <dbReference type="EMBL" id="MQY25741.1"/>
    </source>
</evidence>
<evidence type="ECO:0000259" key="1">
    <source>
        <dbReference type="Pfam" id="PF11716"/>
    </source>
</evidence>
<evidence type="ECO:0000313" key="3">
    <source>
        <dbReference type="Proteomes" id="UP000431401"/>
    </source>
</evidence>
<dbReference type="AlphaFoldDB" id="A0A7K0DJI8"/>
<dbReference type="SUPFAM" id="SSF109854">
    <property type="entry name" value="DinB/YfiT-like putative metalloenzymes"/>
    <property type="match status" value="1"/>
</dbReference>
<dbReference type="InterPro" id="IPR034660">
    <property type="entry name" value="DinB/YfiT-like"/>
</dbReference>
<dbReference type="GO" id="GO:0046872">
    <property type="term" value="F:metal ion binding"/>
    <property type="evidence" value="ECO:0007669"/>
    <property type="project" value="InterPro"/>
</dbReference>
<dbReference type="Proteomes" id="UP000431401">
    <property type="component" value="Unassembled WGS sequence"/>
</dbReference>
<dbReference type="InterPro" id="IPR024344">
    <property type="entry name" value="MDMPI_metal-binding"/>
</dbReference>
<accession>A0A7K0DJI8</accession>
<dbReference type="InterPro" id="IPR017520">
    <property type="entry name" value="CHP03086"/>
</dbReference>
<comment type="caution">
    <text evidence="2">The sequence shown here is derived from an EMBL/GenBank/DDBJ whole genome shotgun (WGS) entry which is preliminary data.</text>
</comment>
<dbReference type="RefSeq" id="WP_153339494.1">
    <property type="nucleotide sequence ID" value="NZ_WEGI01000002.1"/>
</dbReference>